<evidence type="ECO:0000313" key="9">
    <source>
        <dbReference type="EMBL" id="MYL18973.1"/>
    </source>
</evidence>
<protein>
    <submittedName>
        <fullName evidence="9">LD-carboxypeptidase</fullName>
    </submittedName>
</protein>
<dbReference type="GO" id="GO:0006508">
    <property type="term" value="P:proteolysis"/>
    <property type="evidence" value="ECO:0007669"/>
    <property type="project" value="UniProtKB-KW"/>
</dbReference>
<comment type="similarity">
    <text evidence="1">Belongs to the peptidase S66 family.</text>
</comment>
<evidence type="ECO:0000259" key="8">
    <source>
        <dbReference type="Pfam" id="PF17676"/>
    </source>
</evidence>
<feature type="active site" description="Nucleophile" evidence="6">
    <location>
        <position position="109"/>
    </location>
</feature>
<gene>
    <name evidence="9" type="ORF">GLW04_03670</name>
</gene>
<feature type="domain" description="LD-carboxypeptidase C-terminal" evidence="8">
    <location>
        <begin position="176"/>
        <end position="292"/>
    </location>
</feature>
<dbReference type="InterPro" id="IPR027461">
    <property type="entry name" value="Carboxypeptidase_A_C_sf"/>
</dbReference>
<evidence type="ECO:0000256" key="6">
    <source>
        <dbReference type="PIRSR" id="PIRSR028757-1"/>
    </source>
</evidence>
<dbReference type="EMBL" id="WMET01000001">
    <property type="protein sequence ID" value="MYL18973.1"/>
    <property type="molecule type" value="Genomic_DNA"/>
</dbReference>
<dbReference type="OrthoDB" id="9807329at2"/>
<dbReference type="GO" id="GO:0008236">
    <property type="term" value="F:serine-type peptidase activity"/>
    <property type="evidence" value="ECO:0007669"/>
    <property type="project" value="UniProtKB-KW"/>
</dbReference>
<sequence>MLKPQRLQKGDTVGVIAPASPPDLDSLAKALPFLRSLGLNVWIGPNVKRTYGYLAGTDRERLNDLHQMFRDPAIKGIFCAGGGYGTSRLAASIDYSLIRSNPKIFWGYSDITYLHTAIQRQTGLVTFHGPMLSSDVGKPDFDDPSKQRFSQLFDPEPFTYSDQTSPLQVISKGTASGRLVGGNLSLLVNSIGSPYEIETRNRLLLIEDVGEEPYRIDSFLSQLKLAGKLDEASGIVVGDFSDTEPKKRKETIELQEVFHHYLADLQKPVLSGFKIGHCLPHYAVPLGAEAELSSREKCLRVAPGVK</sequence>
<dbReference type="Pfam" id="PF17676">
    <property type="entry name" value="Peptidase_S66C"/>
    <property type="match status" value="1"/>
</dbReference>
<organism evidence="9 10">
    <name type="scientific">Halobacillus litoralis</name>
    <dbReference type="NCBI Taxonomy" id="45668"/>
    <lineage>
        <taxon>Bacteria</taxon>
        <taxon>Bacillati</taxon>
        <taxon>Bacillota</taxon>
        <taxon>Bacilli</taxon>
        <taxon>Bacillales</taxon>
        <taxon>Bacillaceae</taxon>
        <taxon>Halobacillus</taxon>
    </lineage>
</organism>
<evidence type="ECO:0000256" key="3">
    <source>
        <dbReference type="ARBA" id="ARBA00022670"/>
    </source>
</evidence>
<dbReference type="Proteomes" id="UP000460949">
    <property type="component" value="Unassembled WGS sequence"/>
</dbReference>
<reference evidence="9 10" key="1">
    <citation type="submission" date="2019-11" db="EMBL/GenBank/DDBJ databases">
        <title>Genome sequences of 17 halophilic strains isolated from different environments.</title>
        <authorList>
            <person name="Furrow R.E."/>
        </authorList>
    </citation>
    <scope>NUCLEOTIDE SEQUENCE [LARGE SCALE GENOMIC DNA]</scope>
    <source>
        <strain evidence="9 10">22511_23_Filter</strain>
    </source>
</reference>
<evidence type="ECO:0000256" key="1">
    <source>
        <dbReference type="ARBA" id="ARBA00010233"/>
    </source>
</evidence>
<keyword evidence="4" id="KW-0378">Hydrolase</keyword>
<keyword evidence="2 9" id="KW-0121">Carboxypeptidase</keyword>
<evidence type="ECO:0000256" key="5">
    <source>
        <dbReference type="ARBA" id="ARBA00022825"/>
    </source>
</evidence>
<dbReference type="InterPro" id="IPR003507">
    <property type="entry name" value="S66_fam"/>
</dbReference>
<dbReference type="SUPFAM" id="SSF141986">
    <property type="entry name" value="LD-carboxypeptidase A C-terminal domain-like"/>
    <property type="match status" value="1"/>
</dbReference>
<evidence type="ECO:0000313" key="10">
    <source>
        <dbReference type="Proteomes" id="UP000460949"/>
    </source>
</evidence>
<proteinExistence type="inferred from homology"/>
<feature type="active site" description="Charge relay system" evidence="6">
    <location>
        <position position="277"/>
    </location>
</feature>
<keyword evidence="5" id="KW-0720">Serine protease</keyword>
<dbReference type="SUPFAM" id="SSF52317">
    <property type="entry name" value="Class I glutamine amidotransferase-like"/>
    <property type="match status" value="1"/>
</dbReference>
<feature type="domain" description="LD-carboxypeptidase N-terminal" evidence="7">
    <location>
        <begin position="13"/>
        <end position="129"/>
    </location>
</feature>
<dbReference type="InterPro" id="IPR040921">
    <property type="entry name" value="Peptidase_S66C"/>
</dbReference>
<dbReference type="Gene3D" id="3.50.30.60">
    <property type="entry name" value="LD-carboxypeptidase A C-terminal domain-like"/>
    <property type="match status" value="1"/>
</dbReference>
<dbReference type="GO" id="GO:0004180">
    <property type="term" value="F:carboxypeptidase activity"/>
    <property type="evidence" value="ECO:0007669"/>
    <property type="project" value="UniProtKB-KW"/>
</dbReference>
<dbReference type="Gene3D" id="3.40.50.10740">
    <property type="entry name" value="Class I glutamine amidotransferase-like"/>
    <property type="match status" value="1"/>
</dbReference>
<dbReference type="PANTHER" id="PTHR30237">
    <property type="entry name" value="MURAMOYLTETRAPEPTIDE CARBOXYPEPTIDASE"/>
    <property type="match status" value="1"/>
</dbReference>
<accession>A0A845DNM3</accession>
<dbReference type="AlphaFoldDB" id="A0A845DNM3"/>
<comment type="caution">
    <text evidence="9">The sequence shown here is derived from an EMBL/GenBank/DDBJ whole genome shotgun (WGS) entry which is preliminary data.</text>
</comment>
<keyword evidence="3" id="KW-0645">Protease</keyword>
<evidence type="ECO:0000256" key="2">
    <source>
        <dbReference type="ARBA" id="ARBA00022645"/>
    </source>
</evidence>
<name>A0A845DNM3_9BACI</name>
<evidence type="ECO:0000256" key="4">
    <source>
        <dbReference type="ARBA" id="ARBA00022801"/>
    </source>
</evidence>
<dbReference type="Pfam" id="PF02016">
    <property type="entry name" value="Peptidase_S66"/>
    <property type="match status" value="1"/>
</dbReference>
<dbReference type="InterPro" id="IPR029062">
    <property type="entry name" value="Class_I_gatase-like"/>
</dbReference>
<dbReference type="InterPro" id="IPR040449">
    <property type="entry name" value="Peptidase_S66_N"/>
</dbReference>
<dbReference type="InterPro" id="IPR027478">
    <property type="entry name" value="LdcA_N"/>
</dbReference>
<evidence type="ECO:0000259" key="7">
    <source>
        <dbReference type="Pfam" id="PF02016"/>
    </source>
</evidence>
<dbReference type="PANTHER" id="PTHR30237:SF2">
    <property type="entry name" value="MUREIN TETRAPEPTIDE CARBOXYPEPTIDASE"/>
    <property type="match status" value="1"/>
</dbReference>
<dbReference type="CDD" id="cd07025">
    <property type="entry name" value="Peptidase_S66"/>
    <property type="match status" value="1"/>
</dbReference>
<feature type="active site" description="Charge relay system" evidence="6">
    <location>
        <position position="207"/>
    </location>
</feature>
<dbReference type="PIRSF" id="PIRSF028757">
    <property type="entry name" value="LD-carboxypeptidase"/>
    <property type="match status" value="1"/>
</dbReference>
<dbReference type="RefSeq" id="WP_160835404.1">
    <property type="nucleotide sequence ID" value="NZ_WMET01000001.1"/>
</dbReference>